<dbReference type="Gene3D" id="3.40.50.1360">
    <property type="match status" value="1"/>
</dbReference>
<evidence type="ECO:0000256" key="2">
    <source>
        <dbReference type="ARBA" id="ARBA00002681"/>
    </source>
</evidence>
<evidence type="ECO:0000259" key="8">
    <source>
        <dbReference type="Pfam" id="PF01182"/>
    </source>
</evidence>
<evidence type="ECO:0000256" key="7">
    <source>
        <dbReference type="RuleBase" id="RU365095"/>
    </source>
</evidence>
<evidence type="ECO:0000313" key="9">
    <source>
        <dbReference type="EMBL" id="RAJ99021.1"/>
    </source>
</evidence>
<gene>
    <name evidence="7 10" type="primary">pgl</name>
    <name evidence="9" type="ORF">B0I24_10312</name>
    <name evidence="10" type="ORF">CWE07_04185</name>
</gene>
<evidence type="ECO:0000256" key="6">
    <source>
        <dbReference type="ARBA" id="ARBA00020337"/>
    </source>
</evidence>
<dbReference type="EMBL" id="PIPK01000002">
    <property type="protein sequence ID" value="RUO27814.1"/>
    <property type="molecule type" value="Genomic_DNA"/>
</dbReference>
<evidence type="ECO:0000313" key="10">
    <source>
        <dbReference type="EMBL" id="RUO27814.1"/>
    </source>
</evidence>
<dbReference type="Proteomes" id="UP000249203">
    <property type="component" value="Unassembled WGS sequence"/>
</dbReference>
<dbReference type="PANTHER" id="PTHR11054:SF0">
    <property type="entry name" value="6-PHOSPHOGLUCONOLACTONASE"/>
    <property type="match status" value="1"/>
</dbReference>
<evidence type="ECO:0000313" key="11">
    <source>
        <dbReference type="Proteomes" id="UP000249203"/>
    </source>
</evidence>
<dbReference type="OrthoDB" id="9810967at2"/>
<dbReference type="InterPro" id="IPR006148">
    <property type="entry name" value="Glc/Gal-6P_isomerase"/>
</dbReference>
<dbReference type="Proteomes" id="UP000287865">
    <property type="component" value="Unassembled WGS sequence"/>
</dbReference>
<organism evidence="9 11">
    <name type="scientific">Aliidiomarina maris</name>
    <dbReference type="NCBI Taxonomy" id="531312"/>
    <lineage>
        <taxon>Bacteria</taxon>
        <taxon>Pseudomonadati</taxon>
        <taxon>Pseudomonadota</taxon>
        <taxon>Gammaproteobacteria</taxon>
        <taxon>Alteromonadales</taxon>
        <taxon>Idiomarinaceae</taxon>
        <taxon>Aliidiomarina</taxon>
    </lineage>
</organism>
<proteinExistence type="inferred from homology"/>
<dbReference type="CDD" id="cd01400">
    <property type="entry name" value="6PGL"/>
    <property type="match status" value="1"/>
</dbReference>
<comment type="function">
    <text evidence="2 7">Hydrolysis of 6-phosphogluconolactone to 6-phosphogluconate.</text>
</comment>
<evidence type="ECO:0000256" key="1">
    <source>
        <dbReference type="ARBA" id="ARBA00000832"/>
    </source>
</evidence>
<comment type="caution">
    <text evidence="9">The sequence shown here is derived from an EMBL/GenBank/DDBJ whole genome shotgun (WGS) entry which is preliminary data.</text>
</comment>
<dbReference type="InterPro" id="IPR039104">
    <property type="entry name" value="6PGL"/>
</dbReference>
<dbReference type="EC" id="3.1.1.31" evidence="5 7"/>
<dbReference type="Pfam" id="PF01182">
    <property type="entry name" value="Glucosamine_iso"/>
    <property type="match status" value="1"/>
</dbReference>
<dbReference type="GO" id="GO:0005975">
    <property type="term" value="P:carbohydrate metabolic process"/>
    <property type="evidence" value="ECO:0007669"/>
    <property type="project" value="UniProtKB-UniRule"/>
</dbReference>
<dbReference type="PANTHER" id="PTHR11054">
    <property type="entry name" value="6-PHOSPHOGLUCONOLACTONASE"/>
    <property type="match status" value="1"/>
</dbReference>
<dbReference type="SUPFAM" id="SSF100950">
    <property type="entry name" value="NagB/RpiA/CoA transferase-like"/>
    <property type="match status" value="1"/>
</dbReference>
<accession>A0A327WZS6</accession>
<dbReference type="GO" id="GO:0006098">
    <property type="term" value="P:pentose-phosphate shunt"/>
    <property type="evidence" value="ECO:0007669"/>
    <property type="project" value="UniProtKB-UniPathway"/>
</dbReference>
<feature type="domain" description="Glucosamine/galactosamine-6-phosphate isomerase" evidence="8">
    <location>
        <begin position="10"/>
        <end position="216"/>
    </location>
</feature>
<keyword evidence="12" id="KW-1185">Reference proteome</keyword>
<keyword evidence="7" id="KW-0378">Hydrolase</keyword>
<reference evidence="9 11" key="2">
    <citation type="submission" date="2018-06" db="EMBL/GenBank/DDBJ databases">
        <title>Genomic Encyclopedia of Type Strains, Phase III (KMG-III): the genomes of soil and plant-associated and newly described type strains.</title>
        <authorList>
            <person name="Whitman W."/>
        </authorList>
    </citation>
    <scope>NUCLEOTIDE SEQUENCE [LARGE SCALE GENOMIC DNA]</scope>
    <source>
        <strain evidence="9 11">CGMCC 1.15366</strain>
    </source>
</reference>
<evidence type="ECO:0000256" key="3">
    <source>
        <dbReference type="ARBA" id="ARBA00004961"/>
    </source>
</evidence>
<dbReference type="EMBL" id="QLMD01000003">
    <property type="protein sequence ID" value="RAJ99021.1"/>
    <property type="molecule type" value="Genomic_DNA"/>
</dbReference>
<dbReference type="GO" id="GO:0017057">
    <property type="term" value="F:6-phosphogluconolactonase activity"/>
    <property type="evidence" value="ECO:0007669"/>
    <property type="project" value="UniProtKB-UniRule"/>
</dbReference>
<name>A0A327WZS6_9GAMM</name>
<comment type="catalytic activity">
    <reaction evidence="1 7">
        <text>6-phospho-D-glucono-1,5-lactone + H2O = 6-phospho-D-gluconate + H(+)</text>
        <dbReference type="Rhea" id="RHEA:12556"/>
        <dbReference type="ChEBI" id="CHEBI:15377"/>
        <dbReference type="ChEBI" id="CHEBI:15378"/>
        <dbReference type="ChEBI" id="CHEBI:57955"/>
        <dbReference type="ChEBI" id="CHEBI:58759"/>
        <dbReference type="EC" id="3.1.1.31"/>
    </reaction>
</comment>
<evidence type="ECO:0000256" key="5">
    <source>
        <dbReference type="ARBA" id="ARBA00013198"/>
    </source>
</evidence>
<evidence type="ECO:0000256" key="4">
    <source>
        <dbReference type="ARBA" id="ARBA00010662"/>
    </source>
</evidence>
<evidence type="ECO:0000313" key="12">
    <source>
        <dbReference type="Proteomes" id="UP000287865"/>
    </source>
</evidence>
<dbReference type="RefSeq" id="WP_111568647.1">
    <property type="nucleotide sequence ID" value="NZ_PIPK01000002.1"/>
</dbReference>
<dbReference type="AlphaFoldDB" id="A0A327WZS6"/>
<sequence>MSAEVIHFDDEERLVAQFSQQIEQQLEAAIRARGQAYLVVSGGRTPLKLFDRLSQSTLAWDKVTVLLADERWVSADHADSNEAMVRQHLLVANARQASFISMLGDMQNISDDVDSFNAKAANLPTFDVVILGMGDDAHTASLFPCSTQLTDGLQSSLPALAVTPNTAPHQRISLTRARLLNSRQLYLQLKGNAKRQVLQHVLEQGPRDSLPISYFIHQSDVPMQVLLADA</sequence>
<reference evidence="10 12" key="1">
    <citation type="journal article" date="2018" name="Front. Microbiol.">
        <title>Genome-Based Analysis Reveals the Taxonomy and Diversity of the Family Idiomarinaceae.</title>
        <authorList>
            <person name="Liu Y."/>
            <person name="Lai Q."/>
            <person name="Shao Z."/>
        </authorList>
    </citation>
    <scope>NUCLEOTIDE SEQUENCE [LARGE SCALE GENOMIC DNA]</scope>
    <source>
        <strain evidence="10 12">CF12-14</strain>
    </source>
</reference>
<dbReference type="NCBIfam" id="TIGR01198">
    <property type="entry name" value="pgl"/>
    <property type="match status" value="1"/>
</dbReference>
<protein>
    <recommendedName>
        <fullName evidence="6 7">6-phosphogluconolactonase</fullName>
        <shortName evidence="7">6PGL</shortName>
        <ecNumber evidence="5 7">3.1.1.31</ecNumber>
    </recommendedName>
</protein>
<comment type="pathway">
    <text evidence="3 7">Carbohydrate degradation; pentose phosphate pathway; D-ribulose 5-phosphate from D-glucose 6-phosphate (oxidative stage): step 2/3.</text>
</comment>
<dbReference type="UniPathway" id="UPA00115">
    <property type="reaction ID" value="UER00409"/>
</dbReference>
<dbReference type="InterPro" id="IPR005900">
    <property type="entry name" value="6-phosphogluconolactonase_DevB"/>
</dbReference>
<dbReference type="InterPro" id="IPR037171">
    <property type="entry name" value="NagB/RpiA_transferase-like"/>
</dbReference>
<comment type="similarity">
    <text evidence="4 7">Belongs to the glucosamine/galactosamine-6-phosphate isomerase family. 6-phosphogluconolactonase subfamily.</text>
</comment>